<reference evidence="1 2" key="1">
    <citation type="submission" date="2016-10" db="EMBL/GenBank/DDBJ databases">
        <title>Complete genome sequences of three Cupriavidus strains isolated from various Malaysian environments.</title>
        <authorList>
            <person name="Abdullah A.A.-A."/>
            <person name="Shafie N.A.H."/>
            <person name="Lau N.S."/>
        </authorList>
    </citation>
    <scope>NUCLEOTIDE SEQUENCE [LARGE SCALE GENOMIC DNA]</scope>
    <source>
        <strain evidence="1 2">USMAA1020</strain>
    </source>
</reference>
<dbReference type="Proteomes" id="UP000177515">
    <property type="component" value="Chromosome 1"/>
</dbReference>
<keyword evidence="2" id="KW-1185">Reference proteome</keyword>
<evidence type="ECO:0000313" key="1">
    <source>
        <dbReference type="EMBL" id="AOZ08196.1"/>
    </source>
</evidence>
<evidence type="ECO:0000313" key="2">
    <source>
        <dbReference type="Proteomes" id="UP000177515"/>
    </source>
</evidence>
<name>A0ABN4TU56_9BURK</name>
<gene>
    <name evidence="1" type="ORF">BKK80_16100</name>
</gene>
<proteinExistence type="predicted"/>
<protein>
    <submittedName>
        <fullName evidence="1">Uncharacterized protein</fullName>
    </submittedName>
</protein>
<dbReference type="EMBL" id="CP017754">
    <property type="protein sequence ID" value="AOZ08196.1"/>
    <property type="molecule type" value="Genomic_DNA"/>
</dbReference>
<sequence>MASDTMEYKGHVVHVFCDQIRDGSYLASCEIWEDAAVVQEARSVGREHASAQAARDAAYAWAMRWIDANS</sequence>
<accession>A0ABN4TU56</accession>
<organism evidence="1 2">
    <name type="scientific">Cupriavidus malaysiensis</name>
    <dbReference type="NCBI Taxonomy" id="367825"/>
    <lineage>
        <taxon>Bacteria</taxon>
        <taxon>Pseudomonadati</taxon>
        <taxon>Pseudomonadota</taxon>
        <taxon>Betaproteobacteria</taxon>
        <taxon>Burkholderiales</taxon>
        <taxon>Burkholderiaceae</taxon>
        <taxon>Cupriavidus</taxon>
    </lineage>
</organism>
<dbReference type="RefSeq" id="WP_071016516.1">
    <property type="nucleotide sequence ID" value="NZ_CP017754.1"/>
</dbReference>